<evidence type="ECO:0000313" key="2">
    <source>
        <dbReference type="Proteomes" id="UP001054252"/>
    </source>
</evidence>
<dbReference type="EMBL" id="BPVZ01000002">
    <property type="protein sequence ID" value="GKU87920.1"/>
    <property type="molecule type" value="Genomic_DNA"/>
</dbReference>
<sequence length="86" mass="9152">MWPRFSFIRALNNCAQDSVLVLVLVVVLLLFLNMGSSGGRGKSYKCPPHGGPEPCHGPRYLVYITVPPGGCKSSCSLLGGAYINVA</sequence>
<comment type="caution">
    <text evidence="1">The sequence shown here is derived from an EMBL/GenBank/DDBJ whole genome shotgun (WGS) entry which is preliminary data.</text>
</comment>
<name>A0AAV5HMF2_9ROSI</name>
<reference evidence="1 2" key="1">
    <citation type="journal article" date="2021" name="Commun. Biol.">
        <title>The genome of Shorea leprosula (Dipterocarpaceae) highlights the ecological relevance of drought in aseasonal tropical rainforests.</title>
        <authorList>
            <person name="Ng K.K.S."/>
            <person name="Kobayashi M.J."/>
            <person name="Fawcett J.A."/>
            <person name="Hatakeyama M."/>
            <person name="Paape T."/>
            <person name="Ng C.H."/>
            <person name="Ang C.C."/>
            <person name="Tnah L.H."/>
            <person name="Lee C.T."/>
            <person name="Nishiyama T."/>
            <person name="Sese J."/>
            <person name="O'Brien M.J."/>
            <person name="Copetti D."/>
            <person name="Mohd Noor M.I."/>
            <person name="Ong R.C."/>
            <person name="Putra M."/>
            <person name="Sireger I.Z."/>
            <person name="Indrioko S."/>
            <person name="Kosugi Y."/>
            <person name="Izuno A."/>
            <person name="Isagi Y."/>
            <person name="Lee S.L."/>
            <person name="Shimizu K.K."/>
        </authorList>
    </citation>
    <scope>NUCLEOTIDE SEQUENCE [LARGE SCALE GENOMIC DNA]</scope>
    <source>
        <strain evidence="1">214</strain>
    </source>
</reference>
<dbReference type="Proteomes" id="UP001054252">
    <property type="component" value="Unassembled WGS sequence"/>
</dbReference>
<protein>
    <submittedName>
        <fullName evidence="1">Uncharacterized protein</fullName>
    </submittedName>
</protein>
<gene>
    <name evidence="1" type="ORF">SLEP1_g2247</name>
</gene>
<proteinExistence type="predicted"/>
<accession>A0AAV5HMF2</accession>
<dbReference type="AlphaFoldDB" id="A0AAV5HMF2"/>
<organism evidence="1 2">
    <name type="scientific">Rubroshorea leprosula</name>
    <dbReference type="NCBI Taxonomy" id="152421"/>
    <lineage>
        <taxon>Eukaryota</taxon>
        <taxon>Viridiplantae</taxon>
        <taxon>Streptophyta</taxon>
        <taxon>Embryophyta</taxon>
        <taxon>Tracheophyta</taxon>
        <taxon>Spermatophyta</taxon>
        <taxon>Magnoliopsida</taxon>
        <taxon>eudicotyledons</taxon>
        <taxon>Gunneridae</taxon>
        <taxon>Pentapetalae</taxon>
        <taxon>rosids</taxon>
        <taxon>malvids</taxon>
        <taxon>Malvales</taxon>
        <taxon>Dipterocarpaceae</taxon>
        <taxon>Rubroshorea</taxon>
    </lineage>
</organism>
<keyword evidence="2" id="KW-1185">Reference proteome</keyword>
<evidence type="ECO:0000313" key="1">
    <source>
        <dbReference type="EMBL" id="GKU87920.1"/>
    </source>
</evidence>